<accession>A0AC61MPY5</accession>
<keyword evidence="2" id="KW-1185">Reference proteome</keyword>
<evidence type="ECO:0000313" key="2">
    <source>
        <dbReference type="Proteomes" id="UP000595814"/>
    </source>
</evidence>
<name>A0AC61MPY5_9FIRM</name>
<sequence>MKFSVLFSDAFNAIKRNKKRSILTMLGIVIGIGAVIAIISIGQGFENYVVEELTEDESQDITSNITFQPNDMSLAYDSNIKFFSEQDLIEVGKIKGVKNVEITGVNTDSNNASMILETDKTTENSTAELVKNTDKKLVEGRNLTSVDNKTKNRVVVISDYIAKKLFEDKNSYLGKNIKINGLNYQIVGVYKGATGMMAMMNYSLLIPKDTYEFYNEAKFASASITLYLEKGAQVSDVSEKVVDFLADNGSMKNLGKYTFVDIGEIMDGISNILDSITTFIALIGGISLLIAGIGIMNMMFISVSERTKEIGIRRALGATKKNITIQFLLEGIIITVIGGILGYFFGILFAMIIAIFLPFTISIETGPVLVSLFISLAIGIIFSYSPAKAAANKNVIEILA</sequence>
<reference evidence="1 2" key="1">
    <citation type="journal article" date="2022" name="Int. J. Syst. Evol. Microbiol.">
        <title>Miniphocaeibacter halophilus sp. nov., an ammonium-tolerant acetate-producing bacterium isolated from a biogas system.</title>
        <authorList>
            <person name="Schnurer A."/>
            <person name="Singh A."/>
            <person name="Bi S."/>
            <person name="Qiao W."/>
            <person name="Westerholm M."/>
        </authorList>
    </citation>
    <scope>NUCLEOTIDE SEQUENCE [LARGE SCALE GENOMIC DNA]</scope>
    <source>
        <strain evidence="1 2">AMB_01</strain>
    </source>
</reference>
<proteinExistence type="predicted"/>
<gene>
    <name evidence="1" type="ORF">JFY71_08480</name>
</gene>
<evidence type="ECO:0000313" key="1">
    <source>
        <dbReference type="EMBL" id="QQK07348.1"/>
    </source>
</evidence>
<dbReference type="Proteomes" id="UP000595814">
    <property type="component" value="Chromosome"/>
</dbReference>
<dbReference type="EMBL" id="CP066744">
    <property type="protein sequence ID" value="QQK07348.1"/>
    <property type="molecule type" value="Genomic_DNA"/>
</dbReference>
<protein>
    <submittedName>
        <fullName evidence="1">ABC transporter permease</fullName>
    </submittedName>
</protein>
<organism evidence="1 2">
    <name type="scientific">Miniphocaeibacter halophilus</name>
    <dbReference type="NCBI Taxonomy" id="2931922"/>
    <lineage>
        <taxon>Bacteria</taxon>
        <taxon>Bacillati</taxon>
        <taxon>Bacillota</taxon>
        <taxon>Tissierellia</taxon>
        <taxon>Tissierellales</taxon>
        <taxon>Peptoniphilaceae</taxon>
        <taxon>Miniphocaeibacter</taxon>
    </lineage>
</organism>